<dbReference type="EMBL" id="JNVU01000030">
    <property type="protein sequence ID" value="KEI44039.1"/>
    <property type="molecule type" value="Genomic_DNA"/>
</dbReference>
<comment type="caution">
    <text evidence="1">The sequence shown here is derived from an EMBL/GenBank/DDBJ whole genome shotgun (WGS) entry which is preliminary data.</text>
</comment>
<evidence type="ECO:0000313" key="2">
    <source>
        <dbReference type="Proteomes" id="UP000031419"/>
    </source>
</evidence>
<dbReference type="AlphaFoldDB" id="A0A073B8I8"/>
<accession>A0A073B8I8</accession>
<protein>
    <recommendedName>
        <fullName evidence="3">Lipoprotein</fullName>
    </recommendedName>
</protein>
<evidence type="ECO:0000313" key="1">
    <source>
        <dbReference type="EMBL" id="KEI44039.1"/>
    </source>
</evidence>
<proteinExistence type="predicted"/>
<dbReference type="Proteomes" id="UP000031419">
    <property type="component" value="Unassembled WGS sequence"/>
</dbReference>
<keyword evidence="2" id="KW-1185">Reference proteome</keyword>
<dbReference type="PROSITE" id="PS51257">
    <property type="entry name" value="PROKAR_LIPOPROTEIN"/>
    <property type="match status" value="1"/>
</dbReference>
<dbReference type="OrthoDB" id="3693714at2"/>
<gene>
    <name evidence="1" type="ORF">GU90_12215</name>
</gene>
<dbReference type="eggNOG" id="ENOG50341YN">
    <property type="taxonomic scope" value="Bacteria"/>
</dbReference>
<dbReference type="STRING" id="28042.GU90_12215"/>
<name>A0A073B8I8_9PSEU</name>
<dbReference type="RefSeq" id="WP_029721468.1">
    <property type="nucleotide sequence ID" value="NZ_JAJUIW010000055.1"/>
</dbReference>
<organism evidence="1 2">
    <name type="scientific">Saccharopolyspora rectivirgula</name>
    <dbReference type="NCBI Taxonomy" id="28042"/>
    <lineage>
        <taxon>Bacteria</taxon>
        <taxon>Bacillati</taxon>
        <taxon>Actinomycetota</taxon>
        <taxon>Actinomycetes</taxon>
        <taxon>Pseudonocardiales</taxon>
        <taxon>Pseudonocardiaceae</taxon>
        <taxon>Saccharopolyspora</taxon>
    </lineage>
</organism>
<reference evidence="1 2" key="1">
    <citation type="submission" date="2014-06" db="EMBL/GenBank/DDBJ databases">
        <title>Saccharopolyspora rectivirgula DSM-43113 Genome sequencing.</title>
        <authorList>
            <person name="Barrera C."/>
            <person name="Millon L."/>
            <person name="Rognon B."/>
            <person name="Zaugg C."/>
            <person name="Monod M."/>
        </authorList>
    </citation>
    <scope>NUCLEOTIDE SEQUENCE [LARGE SCALE GENOMIC DNA]</scope>
    <source>
        <strain evidence="1 2">DSM 43113</strain>
    </source>
</reference>
<evidence type="ECO:0008006" key="3">
    <source>
        <dbReference type="Google" id="ProtNLM"/>
    </source>
</evidence>
<sequence length="144" mass="15220">MADAAPRRGAGRAVLGVLLVLCGCGAPEDAPPRDAVQRYFAENNAAARRGPAAQRAFLARTQHPDFADQLCDLNGSTVQLDPALSTLRPDPDFTPDGTPVRGEVWVVGVEVTVRQGGQITGHQVGSQHLVLLDEQVRGFAPCPS</sequence>